<dbReference type="Proteomes" id="UP000257109">
    <property type="component" value="Unassembled WGS sequence"/>
</dbReference>
<organism evidence="1 2">
    <name type="scientific">Mucuna pruriens</name>
    <name type="common">Velvet bean</name>
    <name type="synonym">Dolichos pruriens</name>
    <dbReference type="NCBI Taxonomy" id="157652"/>
    <lineage>
        <taxon>Eukaryota</taxon>
        <taxon>Viridiplantae</taxon>
        <taxon>Streptophyta</taxon>
        <taxon>Embryophyta</taxon>
        <taxon>Tracheophyta</taxon>
        <taxon>Spermatophyta</taxon>
        <taxon>Magnoliopsida</taxon>
        <taxon>eudicotyledons</taxon>
        <taxon>Gunneridae</taxon>
        <taxon>Pentapetalae</taxon>
        <taxon>rosids</taxon>
        <taxon>fabids</taxon>
        <taxon>Fabales</taxon>
        <taxon>Fabaceae</taxon>
        <taxon>Papilionoideae</taxon>
        <taxon>50 kb inversion clade</taxon>
        <taxon>NPAAA clade</taxon>
        <taxon>indigoferoid/millettioid clade</taxon>
        <taxon>Phaseoleae</taxon>
        <taxon>Mucuna</taxon>
    </lineage>
</organism>
<comment type="caution">
    <text evidence="1">The sequence shown here is derived from an EMBL/GenBank/DDBJ whole genome shotgun (WGS) entry which is preliminary data.</text>
</comment>
<gene>
    <name evidence="1" type="ORF">CR513_00188</name>
</gene>
<dbReference type="AlphaFoldDB" id="A0A371II47"/>
<dbReference type="EMBL" id="QJKJ01000030">
    <property type="protein sequence ID" value="RDY14703.1"/>
    <property type="molecule type" value="Genomic_DNA"/>
</dbReference>
<sequence>MAETLIFFVANGQPPLLRFFNSTFLSFKRRVLAHFFRFQNDAARARPVISTLLAKFHCISLFHVSQDDVVCGCRICSGVDAAVREKCEVNARDCSSNDESFGADENGRHAVFNALDTMLKDSLERLKMM</sequence>
<keyword evidence="2" id="KW-1185">Reference proteome</keyword>
<evidence type="ECO:0000313" key="1">
    <source>
        <dbReference type="EMBL" id="RDY14703.1"/>
    </source>
</evidence>
<accession>A0A371II47</accession>
<dbReference type="OrthoDB" id="185373at2759"/>
<evidence type="ECO:0000313" key="2">
    <source>
        <dbReference type="Proteomes" id="UP000257109"/>
    </source>
</evidence>
<feature type="non-terminal residue" evidence="1">
    <location>
        <position position="1"/>
    </location>
</feature>
<name>A0A371II47_MUCPR</name>
<protein>
    <submittedName>
        <fullName evidence="1">Uncharacterized protein</fullName>
    </submittedName>
</protein>
<feature type="non-terminal residue" evidence="1">
    <location>
        <position position="129"/>
    </location>
</feature>
<reference evidence="1" key="1">
    <citation type="submission" date="2018-05" db="EMBL/GenBank/DDBJ databases">
        <title>Draft genome of Mucuna pruriens seed.</title>
        <authorList>
            <person name="Nnadi N.E."/>
            <person name="Vos R."/>
            <person name="Hasami M.H."/>
            <person name="Devisetty U.K."/>
            <person name="Aguiy J.C."/>
        </authorList>
    </citation>
    <scope>NUCLEOTIDE SEQUENCE [LARGE SCALE GENOMIC DNA]</scope>
    <source>
        <strain evidence="1">JCA_2017</strain>
    </source>
</reference>
<proteinExistence type="predicted"/>